<evidence type="ECO:0000313" key="3">
    <source>
        <dbReference type="Proteomes" id="UP000030854"/>
    </source>
</evidence>
<proteinExistence type="predicted"/>
<dbReference type="Proteomes" id="UP000030854">
    <property type="component" value="Unassembled WGS sequence"/>
</dbReference>
<dbReference type="EMBL" id="JNVN01002019">
    <property type="protein sequence ID" value="KHJ32515.1"/>
    <property type="molecule type" value="Genomic_DNA"/>
</dbReference>
<dbReference type="OMA" id="ARTKLEY"/>
<name>A0A0B1P587_UNCNE</name>
<dbReference type="HOGENOM" id="CLU_018153_0_1_1"/>
<protein>
    <submittedName>
        <fullName evidence="2">Putative eka-like protein</fullName>
    </submittedName>
</protein>
<feature type="compositionally biased region" description="Low complexity" evidence="1">
    <location>
        <begin position="74"/>
        <end position="85"/>
    </location>
</feature>
<keyword evidence="3" id="KW-1185">Reference proteome</keyword>
<organism evidence="2 3">
    <name type="scientific">Uncinula necator</name>
    <name type="common">Grape powdery mildew</name>
    <dbReference type="NCBI Taxonomy" id="52586"/>
    <lineage>
        <taxon>Eukaryota</taxon>
        <taxon>Fungi</taxon>
        <taxon>Dikarya</taxon>
        <taxon>Ascomycota</taxon>
        <taxon>Pezizomycotina</taxon>
        <taxon>Leotiomycetes</taxon>
        <taxon>Erysiphales</taxon>
        <taxon>Erysiphaceae</taxon>
        <taxon>Erysiphe</taxon>
    </lineage>
</organism>
<evidence type="ECO:0000313" key="2">
    <source>
        <dbReference type="EMBL" id="KHJ32515.1"/>
    </source>
</evidence>
<comment type="caution">
    <text evidence="2">The sequence shown here is derived from an EMBL/GenBank/DDBJ whole genome shotgun (WGS) entry which is preliminary data.</text>
</comment>
<dbReference type="AlphaFoldDB" id="A0A0B1P587"/>
<feature type="region of interest" description="Disordered" evidence="1">
    <location>
        <begin position="73"/>
        <end position="106"/>
    </location>
</feature>
<sequence>MPAVRTKRQFTMAVIAKSRAKARLKNKRLAPDLIDINAFESAINDNASPGIEMIDEEIDRLIAKGLEASCWANTPTSSSTSSSISVDTPKPADQTKSTPTPPCSARLINPISKEPIVIDLSTSQENSRTPATNTPQEIPVTTVRKLPCPPELQEVVKVEERRAAQMAANLEVCTVAINGVEDALAHLTSGTRNDFVVSLKVYLKNAIAQFMRSGTSAIPPSLPCRPTGPLPAVPAMKNTARSTPTNKASIYHPAKNQINKTWANIAQKGHQKSPNIINISQNHSTVKISEKIINKKSAPLGGDMRLFLRISKDHDWRLLAPCGVREVLCIHLK</sequence>
<evidence type="ECO:0000256" key="1">
    <source>
        <dbReference type="SAM" id="MobiDB-lite"/>
    </source>
</evidence>
<reference evidence="2 3" key="1">
    <citation type="journal article" date="2014" name="BMC Genomics">
        <title>Adaptive genomic structural variation in the grape powdery mildew pathogen, Erysiphe necator.</title>
        <authorList>
            <person name="Jones L."/>
            <person name="Riaz S."/>
            <person name="Morales-Cruz A."/>
            <person name="Amrine K.C."/>
            <person name="McGuire B."/>
            <person name="Gubler W.D."/>
            <person name="Walker M.A."/>
            <person name="Cantu D."/>
        </authorList>
    </citation>
    <scope>NUCLEOTIDE SEQUENCE [LARGE SCALE GENOMIC DNA]</scope>
    <source>
        <strain evidence="3">c</strain>
    </source>
</reference>
<accession>A0A0B1P587</accession>
<gene>
    <name evidence="2" type="ORF">EV44_g3914</name>
</gene>